<keyword evidence="1" id="KW-1185">Reference proteome</keyword>
<proteinExistence type="predicted"/>
<reference evidence="2" key="1">
    <citation type="submission" date="2022-11" db="UniProtKB">
        <authorList>
            <consortium name="WormBaseParasite"/>
        </authorList>
    </citation>
    <scope>IDENTIFICATION</scope>
</reference>
<name>A0A915ISL2_ROMCU</name>
<evidence type="ECO:0000313" key="2">
    <source>
        <dbReference type="WBParaSite" id="nRc.2.0.1.t16806-RA"/>
    </source>
</evidence>
<dbReference type="AlphaFoldDB" id="A0A915ISL2"/>
<protein>
    <submittedName>
        <fullName evidence="2">Uncharacterized protein</fullName>
    </submittedName>
</protein>
<dbReference type="WBParaSite" id="nRc.2.0.1.t16806-RA">
    <property type="protein sequence ID" value="nRc.2.0.1.t16806-RA"/>
    <property type="gene ID" value="nRc.2.0.1.g16806"/>
</dbReference>
<evidence type="ECO:0000313" key="1">
    <source>
        <dbReference type="Proteomes" id="UP000887565"/>
    </source>
</evidence>
<organism evidence="1 2">
    <name type="scientific">Romanomermis culicivorax</name>
    <name type="common">Nematode worm</name>
    <dbReference type="NCBI Taxonomy" id="13658"/>
    <lineage>
        <taxon>Eukaryota</taxon>
        <taxon>Metazoa</taxon>
        <taxon>Ecdysozoa</taxon>
        <taxon>Nematoda</taxon>
        <taxon>Enoplea</taxon>
        <taxon>Dorylaimia</taxon>
        <taxon>Mermithida</taxon>
        <taxon>Mermithoidea</taxon>
        <taxon>Mermithidae</taxon>
        <taxon>Romanomermis</taxon>
    </lineage>
</organism>
<dbReference type="Proteomes" id="UP000887565">
    <property type="component" value="Unplaced"/>
</dbReference>
<accession>A0A915ISL2</accession>
<sequence length="77" mass="7697">MVSESIAAGWMGVDSSIGAGAMLEISSSMSFKKSVICVVVAVMSKGSAGIGRADTSVDSGSFTMLRLKIGVTSSSSS</sequence>